<accession>W8U3J6</accession>
<feature type="transmembrane region" description="Helical" evidence="2">
    <location>
        <begin position="20"/>
        <end position="37"/>
    </location>
</feature>
<keyword evidence="4" id="KW-1185">Reference proteome</keyword>
<evidence type="ECO:0000256" key="1">
    <source>
        <dbReference type="SAM" id="Coils"/>
    </source>
</evidence>
<dbReference type="STRING" id="1286171.EAL2_c02530"/>
<organism evidence="3 4">
    <name type="scientific">Peptoclostridium acidaminophilum DSM 3953</name>
    <dbReference type="NCBI Taxonomy" id="1286171"/>
    <lineage>
        <taxon>Bacteria</taxon>
        <taxon>Bacillati</taxon>
        <taxon>Bacillota</taxon>
        <taxon>Clostridia</taxon>
        <taxon>Peptostreptococcales</taxon>
        <taxon>Peptoclostridiaceae</taxon>
        <taxon>Peptoclostridium</taxon>
    </lineage>
</organism>
<dbReference type="KEGG" id="eac:EAL2_c02530"/>
<proteinExistence type="predicted"/>
<dbReference type="RefSeq" id="WP_025434600.1">
    <property type="nucleotide sequence ID" value="NZ_CP007452.1"/>
</dbReference>
<dbReference type="EMBL" id="CP007452">
    <property type="protein sequence ID" value="AHM55556.1"/>
    <property type="molecule type" value="Genomic_DNA"/>
</dbReference>
<dbReference type="Pfam" id="PF04977">
    <property type="entry name" value="DivIC"/>
    <property type="match status" value="1"/>
</dbReference>
<keyword evidence="2" id="KW-0472">Membrane</keyword>
<sequence>MNEGKGEQSSRKKINYERLAVNMAVVLIFVYVCITLVKQEITIRKYKAQIASIERNIKSEESEIKVLRKRIEEAGSLESVERIARERLKMVKPGEIMYIDSQGGK</sequence>
<gene>
    <name evidence="3" type="ORF">EAL2_c02530</name>
</gene>
<evidence type="ECO:0000256" key="2">
    <source>
        <dbReference type="SAM" id="Phobius"/>
    </source>
</evidence>
<keyword evidence="2" id="KW-1133">Transmembrane helix</keyword>
<dbReference type="InterPro" id="IPR007060">
    <property type="entry name" value="FtsL/DivIC"/>
</dbReference>
<keyword evidence="2" id="KW-0812">Transmembrane</keyword>
<dbReference type="OrthoDB" id="1755653at2"/>
<keyword evidence="1" id="KW-0175">Coiled coil</keyword>
<dbReference type="Proteomes" id="UP000019591">
    <property type="component" value="Chromosome"/>
</dbReference>
<protein>
    <recommendedName>
        <fullName evidence="5">Septum formation initiator</fullName>
    </recommendedName>
</protein>
<dbReference type="PATRIC" id="fig|1286171.3.peg.191"/>
<feature type="coiled-coil region" evidence="1">
    <location>
        <begin position="36"/>
        <end position="77"/>
    </location>
</feature>
<name>W8U3J6_PEPAC</name>
<evidence type="ECO:0000313" key="4">
    <source>
        <dbReference type="Proteomes" id="UP000019591"/>
    </source>
</evidence>
<evidence type="ECO:0000313" key="3">
    <source>
        <dbReference type="EMBL" id="AHM55556.1"/>
    </source>
</evidence>
<reference evidence="3 4" key="1">
    <citation type="journal article" date="2014" name="Genome Announc.">
        <title>Complete Genome Sequence of Amino Acid-Utilizing Eubacterium acidaminophilum al-2 (DSM 3953).</title>
        <authorList>
            <person name="Poehlein A."/>
            <person name="Andreesen J.R."/>
            <person name="Daniel R."/>
        </authorList>
    </citation>
    <scope>NUCLEOTIDE SEQUENCE [LARGE SCALE GENOMIC DNA]</scope>
    <source>
        <strain evidence="3 4">DSM 3953</strain>
    </source>
</reference>
<evidence type="ECO:0008006" key="5">
    <source>
        <dbReference type="Google" id="ProtNLM"/>
    </source>
</evidence>
<dbReference type="HOGENOM" id="CLU_134863_4_1_9"/>
<dbReference type="AlphaFoldDB" id="W8U3J6"/>